<dbReference type="HOGENOM" id="CLU_2319468_0_0_5"/>
<proteinExistence type="predicted"/>
<reference evidence="1 2" key="1">
    <citation type="journal article" date="2011" name="J. Bacteriol.">
        <title>Genome sequence of the ethanol-producing Zymomonas mobilis subsp. mobilis lectotype strain ATCC 10988.</title>
        <authorList>
            <person name="Pappas K.M."/>
            <person name="Kouvelis V.N."/>
            <person name="Saunders E."/>
            <person name="Brettin T.S."/>
            <person name="Bruce D."/>
            <person name="Detter C."/>
            <person name="Balakireva M."/>
            <person name="Han C.S."/>
            <person name="Savvakis G."/>
            <person name="Kyrpides N.C."/>
            <person name="Typas M.A."/>
        </authorList>
    </citation>
    <scope>NUCLEOTIDE SEQUENCE [LARGE SCALE GENOMIC DNA]</scope>
    <source>
        <strain evidence="2">ATCC 10988 / DSM 424 / CCUG 17860 / LMG 404 / NCIMB 8938 / NRRL B-806 / ZM1</strain>
    </source>
</reference>
<accession>A0A0H3G241</accession>
<dbReference type="Proteomes" id="UP000001494">
    <property type="component" value="Chromosome"/>
</dbReference>
<name>A0A0H3G241_ZYMMA</name>
<dbReference type="RefSeq" id="WP_011240301.1">
    <property type="nucleotide sequence ID" value="NC_017262.1"/>
</dbReference>
<dbReference type="KEGG" id="zmm:Zmob_0921"/>
<gene>
    <name evidence="1" type="ordered locus">Zmob_0921</name>
</gene>
<dbReference type="EMBL" id="CP002850">
    <property type="protein sequence ID" value="AEH62756.1"/>
    <property type="molecule type" value="Genomic_DNA"/>
</dbReference>
<dbReference type="AlphaFoldDB" id="A0A0H3G241"/>
<evidence type="ECO:0000313" key="2">
    <source>
        <dbReference type="Proteomes" id="UP000001494"/>
    </source>
</evidence>
<organism evidence="1 2">
    <name type="scientific">Zymomonas mobilis subsp. mobilis (strain ATCC 10988 / DSM 424 / LMG 404 / NCIMB 8938 / NRRL B-806 / ZM1)</name>
    <dbReference type="NCBI Taxonomy" id="555217"/>
    <lineage>
        <taxon>Bacteria</taxon>
        <taxon>Pseudomonadati</taxon>
        <taxon>Pseudomonadota</taxon>
        <taxon>Alphaproteobacteria</taxon>
        <taxon>Sphingomonadales</taxon>
        <taxon>Zymomonadaceae</taxon>
        <taxon>Zymomonas</taxon>
    </lineage>
</organism>
<evidence type="ECO:0000313" key="1">
    <source>
        <dbReference type="EMBL" id="AEH62756.1"/>
    </source>
</evidence>
<dbReference type="GeneID" id="79904415"/>
<dbReference type="OrthoDB" id="7596361at2"/>
<sequence length="99" mass="11651">MEQDPILRARRWKAFYEEKGGLKAILQEIGTRYIQRMSEIAPWEAEADRKLLRLAMANRIVGQIDNLIQVIIADGQLADQAKEHARKIENLPERKRRWL</sequence>
<protein>
    <submittedName>
        <fullName evidence="1">Uncharacterized protein</fullName>
    </submittedName>
</protein>